<keyword evidence="2" id="KW-0812">Transmembrane</keyword>
<gene>
    <name evidence="3" type="ORF">ACFPRA_08885</name>
</gene>
<sequence length="196" mass="21807">MRKIMGLFFILIGVAIFLYPLYENMQYDREQQQLLDSFAQLGNTEQLEQASMQVEQTNEDKSDLLKGARGLISIDKIDLDMLIFDGTSTEALSKGIGMIEPQKEFGVNNIGLAGHRAITKGKQFNRLDELNVNDEIQVTTSIGTLEFAVVDTFVVHQSEVSVLNDQDEPLLTLVTCTPIGSRNPPHRLIVQAALVP</sequence>
<dbReference type="EMBL" id="JBHSNO010000005">
    <property type="protein sequence ID" value="MFC5589000.1"/>
    <property type="molecule type" value="Genomic_DNA"/>
</dbReference>
<keyword evidence="2" id="KW-1133">Transmembrane helix</keyword>
<dbReference type="InterPro" id="IPR042000">
    <property type="entry name" value="Sortase_D_2"/>
</dbReference>
<evidence type="ECO:0000256" key="1">
    <source>
        <dbReference type="ARBA" id="ARBA00022801"/>
    </source>
</evidence>
<evidence type="ECO:0000256" key="2">
    <source>
        <dbReference type="SAM" id="Phobius"/>
    </source>
</evidence>
<keyword evidence="1" id="KW-0378">Hydrolase</keyword>
<keyword evidence="4" id="KW-1185">Reference proteome</keyword>
<evidence type="ECO:0000313" key="4">
    <source>
        <dbReference type="Proteomes" id="UP001596109"/>
    </source>
</evidence>
<reference evidence="4" key="1">
    <citation type="journal article" date="2019" name="Int. J. Syst. Evol. Microbiol.">
        <title>The Global Catalogue of Microorganisms (GCM) 10K type strain sequencing project: providing services to taxonomists for standard genome sequencing and annotation.</title>
        <authorList>
            <consortium name="The Broad Institute Genomics Platform"/>
            <consortium name="The Broad Institute Genome Sequencing Center for Infectious Disease"/>
            <person name="Wu L."/>
            <person name="Ma J."/>
        </authorList>
    </citation>
    <scope>NUCLEOTIDE SEQUENCE [LARGE SCALE GENOMIC DNA]</scope>
    <source>
        <strain evidence="4">CGMCC 4.1434</strain>
    </source>
</reference>
<proteinExistence type="predicted"/>
<feature type="transmembrane region" description="Helical" evidence="2">
    <location>
        <begin position="6"/>
        <end position="22"/>
    </location>
</feature>
<accession>A0ABW0THX1</accession>
<dbReference type="Gene3D" id="2.40.260.10">
    <property type="entry name" value="Sortase"/>
    <property type="match status" value="1"/>
</dbReference>
<dbReference type="NCBIfam" id="TIGR01076">
    <property type="entry name" value="sortase_fam"/>
    <property type="match status" value="1"/>
</dbReference>
<dbReference type="SUPFAM" id="SSF63817">
    <property type="entry name" value="Sortase"/>
    <property type="match status" value="1"/>
</dbReference>
<keyword evidence="2" id="KW-0472">Membrane</keyword>
<name>A0ABW0THX1_9BACL</name>
<dbReference type="InterPro" id="IPR005754">
    <property type="entry name" value="Sortase"/>
</dbReference>
<evidence type="ECO:0000313" key="3">
    <source>
        <dbReference type="EMBL" id="MFC5589000.1"/>
    </source>
</evidence>
<dbReference type="RefSeq" id="WP_381432913.1">
    <property type="nucleotide sequence ID" value="NZ_JBHSNO010000005.1"/>
</dbReference>
<comment type="caution">
    <text evidence="3">The sequence shown here is derived from an EMBL/GenBank/DDBJ whole genome shotgun (WGS) entry which is preliminary data.</text>
</comment>
<dbReference type="Pfam" id="PF04203">
    <property type="entry name" value="Sortase"/>
    <property type="match status" value="1"/>
</dbReference>
<protein>
    <submittedName>
        <fullName evidence="3">Class D sortase</fullName>
    </submittedName>
</protein>
<dbReference type="Proteomes" id="UP001596109">
    <property type="component" value="Unassembled WGS sequence"/>
</dbReference>
<dbReference type="InterPro" id="IPR023365">
    <property type="entry name" value="Sortase_dom-sf"/>
</dbReference>
<organism evidence="3 4">
    <name type="scientific">Sporosarcina soli</name>
    <dbReference type="NCBI Taxonomy" id="334736"/>
    <lineage>
        <taxon>Bacteria</taxon>
        <taxon>Bacillati</taxon>
        <taxon>Bacillota</taxon>
        <taxon>Bacilli</taxon>
        <taxon>Bacillales</taxon>
        <taxon>Caryophanaceae</taxon>
        <taxon>Sporosarcina</taxon>
    </lineage>
</organism>
<dbReference type="CDD" id="cd06166">
    <property type="entry name" value="Sortase_D_2"/>
    <property type="match status" value="1"/>
</dbReference>